<evidence type="ECO:0000256" key="1">
    <source>
        <dbReference type="SAM" id="MobiDB-lite"/>
    </source>
</evidence>
<dbReference type="EMBL" id="KN817625">
    <property type="protein sequence ID" value="KJA16254.1"/>
    <property type="molecule type" value="Genomic_DNA"/>
</dbReference>
<evidence type="ECO:0000313" key="2">
    <source>
        <dbReference type="EMBL" id="KJA16254.1"/>
    </source>
</evidence>
<accession>A0A0D2NAT0</accession>
<proteinExistence type="predicted"/>
<sequence>MLFYPEFVNRTQADYVPIGAAVQDNSTMASPTTAPQPSHHEFIVVDPTAPPDPRPFLIYRGPDVTPSRAWQEDPYRARRAPFVRQQDSIGEAQPPSTFSTFQVKLESSSNMTMASPPDIHLPLGPISEIQDALTSPLSEYTLRRPSIPLKRCRFLAPPMNYTHRCRASRPALLSPVASWSTERRYAPNAMPTSSRNRQPWLSNGEWPAGVSRTPRPRASGERGRWSSFFVWDFDAAMAALEFNHMEQSDEEEDADERKPMEWSNDLDAGAQYFGALFSGRRLPTPTSRWAAPGSGYHRVRVSSNALLRDINPFYKPAPPQWYYPEDARHEEEVTAASSSATSITAATRRQRFNR</sequence>
<feature type="region of interest" description="Disordered" evidence="1">
    <location>
        <begin position="187"/>
        <end position="218"/>
    </location>
</feature>
<gene>
    <name evidence="2" type="ORF">HYPSUDRAFT_47572</name>
</gene>
<evidence type="ECO:0000313" key="3">
    <source>
        <dbReference type="Proteomes" id="UP000054270"/>
    </source>
</evidence>
<protein>
    <submittedName>
        <fullName evidence="2">Uncharacterized protein</fullName>
    </submittedName>
</protein>
<reference evidence="3" key="1">
    <citation type="submission" date="2014-04" db="EMBL/GenBank/DDBJ databases">
        <title>Evolutionary Origins and Diversification of the Mycorrhizal Mutualists.</title>
        <authorList>
            <consortium name="DOE Joint Genome Institute"/>
            <consortium name="Mycorrhizal Genomics Consortium"/>
            <person name="Kohler A."/>
            <person name="Kuo A."/>
            <person name="Nagy L.G."/>
            <person name="Floudas D."/>
            <person name="Copeland A."/>
            <person name="Barry K.W."/>
            <person name="Cichocki N."/>
            <person name="Veneault-Fourrey C."/>
            <person name="LaButti K."/>
            <person name="Lindquist E.A."/>
            <person name="Lipzen A."/>
            <person name="Lundell T."/>
            <person name="Morin E."/>
            <person name="Murat C."/>
            <person name="Riley R."/>
            <person name="Ohm R."/>
            <person name="Sun H."/>
            <person name="Tunlid A."/>
            <person name="Henrissat B."/>
            <person name="Grigoriev I.V."/>
            <person name="Hibbett D.S."/>
            <person name="Martin F."/>
        </authorList>
    </citation>
    <scope>NUCLEOTIDE SEQUENCE [LARGE SCALE GENOMIC DNA]</scope>
    <source>
        <strain evidence="3">FD-334 SS-4</strain>
    </source>
</reference>
<feature type="region of interest" description="Disordered" evidence="1">
    <location>
        <begin position="332"/>
        <end position="354"/>
    </location>
</feature>
<keyword evidence="3" id="KW-1185">Reference proteome</keyword>
<feature type="compositionally biased region" description="Low complexity" evidence="1">
    <location>
        <begin position="334"/>
        <end position="347"/>
    </location>
</feature>
<name>A0A0D2NAT0_HYPSF</name>
<feature type="compositionally biased region" description="Polar residues" evidence="1">
    <location>
        <begin position="190"/>
        <end position="201"/>
    </location>
</feature>
<dbReference type="Proteomes" id="UP000054270">
    <property type="component" value="Unassembled WGS sequence"/>
</dbReference>
<dbReference type="AlphaFoldDB" id="A0A0D2NAT0"/>
<organism evidence="2 3">
    <name type="scientific">Hypholoma sublateritium (strain FD-334 SS-4)</name>
    <dbReference type="NCBI Taxonomy" id="945553"/>
    <lineage>
        <taxon>Eukaryota</taxon>
        <taxon>Fungi</taxon>
        <taxon>Dikarya</taxon>
        <taxon>Basidiomycota</taxon>
        <taxon>Agaricomycotina</taxon>
        <taxon>Agaricomycetes</taxon>
        <taxon>Agaricomycetidae</taxon>
        <taxon>Agaricales</taxon>
        <taxon>Agaricineae</taxon>
        <taxon>Strophariaceae</taxon>
        <taxon>Hypholoma</taxon>
    </lineage>
</organism>